<name>A0A7J8R4Z6_GOSDV</name>
<keyword evidence="2" id="KW-0472">Membrane</keyword>
<gene>
    <name evidence="3" type="ORF">Godav_021048</name>
</gene>
<proteinExistence type="predicted"/>
<dbReference type="AlphaFoldDB" id="A0A7J8R4Z6"/>
<dbReference type="PANTHER" id="PTHR48200:SF1">
    <property type="entry name" value="AMINOTRANSFERASE-LIKE PLANT MOBILE DOMAIN-CONTAINING PROTEIN"/>
    <property type="match status" value="1"/>
</dbReference>
<comment type="caution">
    <text evidence="3">The sequence shown here is derived from an EMBL/GenBank/DDBJ whole genome shotgun (WGS) entry which is preliminary data.</text>
</comment>
<feature type="coiled-coil region" evidence="1">
    <location>
        <begin position="96"/>
        <end position="130"/>
    </location>
</feature>
<evidence type="ECO:0000256" key="2">
    <source>
        <dbReference type="SAM" id="Phobius"/>
    </source>
</evidence>
<feature type="transmembrane region" description="Helical" evidence="2">
    <location>
        <begin position="43"/>
        <end position="61"/>
    </location>
</feature>
<keyword evidence="2" id="KW-1133">Transmembrane helix</keyword>
<dbReference type="Proteomes" id="UP000593561">
    <property type="component" value="Unassembled WGS sequence"/>
</dbReference>
<evidence type="ECO:0000256" key="1">
    <source>
        <dbReference type="SAM" id="Coils"/>
    </source>
</evidence>
<reference evidence="3 4" key="1">
    <citation type="journal article" date="2019" name="Genome Biol. Evol.">
        <title>Insights into the evolution of the New World diploid cottons (Gossypium, subgenus Houzingenia) based on genome sequencing.</title>
        <authorList>
            <person name="Grover C.E."/>
            <person name="Arick M.A. 2nd"/>
            <person name="Thrash A."/>
            <person name="Conover J.L."/>
            <person name="Sanders W.S."/>
            <person name="Peterson D.G."/>
            <person name="Frelichowski J.E."/>
            <person name="Scheffler J.A."/>
            <person name="Scheffler B.E."/>
            <person name="Wendel J.F."/>
        </authorList>
    </citation>
    <scope>NUCLEOTIDE SEQUENCE [LARGE SCALE GENOMIC DNA]</scope>
    <source>
        <strain evidence="3">27</strain>
        <tissue evidence="3">Leaf</tissue>
    </source>
</reference>
<sequence>MGMNTNKRVDVFALSIYGLVIFHKALGHIDEAISDLFDWLDKRVPLLEIWGAIGYAHLLVLRQFISVMQGLAQWEFAYKGDNYKKKYRCHNSAIELKVSLNKIEELKGKIEELETALQNCELRVEPLKTNNEYWKEQLQHFQGQIWDRDHIMGEAVTPVREVADHLQTLLVQADMLSLKYESESDQGRELAWLIRKVKALNIRARPYM</sequence>
<keyword evidence="4" id="KW-1185">Reference proteome</keyword>
<dbReference type="EMBL" id="JABFAC010000003">
    <property type="protein sequence ID" value="MBA0608888.1"/>
    <property type="molecule type" value="Genomic_DNA"/>
</dbReference>
<evidence type="ECO:0000313" key="4">
    <source>
        <dbReference type="Proteomes" id="UP000593561"/>
    </source>
</evidence>
<organism evidence="3 4">
    <name type="scientific">Gossypium davidsonii</name>
    <name type="common">Davidson's cotton</name>
    <name type="synonym">Gossypium klotzschianum subsp. davidsonii</name>
    <dbReference type="NCBI Taxonomy" id="34287"/>
    <lineage>
        <taxon>Eukaryota</taxon>
        <taxon>Viridiplantae</taxon>
        <taxon>Streptophyta</taxon>
        <taxon>Embryophyta</taxon>
        <taxon>Tracheophyta</taxon>
        <taxon>Spermatophyta</taxon>
        <taxon>Magnoliopsida</taxon>
        <taxon>eudicotyledons</taxon>
        <taxon>Gunneridae</taxon>
        <taxon>Pentapetalae</taxon>
        <taxon>rosids</taxon>
        <taxon>malvids</taxon>
        <taxon>Malvales</taxon>
        <taxon>Malvaceae</taxon>
        <taxon>Malvoideae</taxon>
        <taxon>Gossypium</taxon>
    </lineage>
</organism>
<keyword evidence="1" id="KW-0175">Coiled coil</keyword>
<evidence type="ECO:0000313" key="3">
    <source>
        <dbReference type="EMBL" id="MBA0608888.1"/>
    </source>
</evidence>
<protein>
    <submittedName>
        <fullName evidence="3">Uncharacterized protein</fullName>
    </submittedName>
</protein>
<dbReference type="PANTHER" id="PTHR48200">
    <property type="entry name" value="PROTEIN, PUTATIVE-RELATED"/>
    <property type="match status" value="1"/>
</dbReference>
<keyword evidence="2" id="KW-0812">Transmembrane</keyword>
<accession>A0A7J8R4Z6</accession>